<dbReference type="AlphaFoldDB" id="A0A0F9EHQ9"/>
<accession>A0A0F9EHQ9</accession>
<gene>
    <name evidence="1" type="ORF">LCGC14_2424890</name>
</gene>
<reference evidence="1" key="1">
    <citation type="journal article" date="2015" name="Nature">
        <title>Complex archaea that bridge the gap between prokaryotes and eukaryotes.</title>
        <authorList>
            <person name="Spang A."/>
            <person name="Saw J.H."/>
            <person name="Jorgensen S.L."/>
            <person name="Zaremba-Niedzwiedzka K."/>
            <person name="Martijn J."/>
            <person name="Lind A.E."/>
            <person name="van Eijk R."/>
            <person name="Schleper C."/>
            <person name="Guy L."/>
            <person name="Ettema T.J."/>
        </authorList>
    </citation>
    <scope>NUCLEOTIDE SEQUENCE</scope>
</reference>
<name>A0A0F9EHQ9_9ZZZZ</name>
<dbReference type="EMBL" id="LAZR01036956">
    <property type="protein sequence ID" value="KKL23488.1"/>
    <property type="molecule type" value="Genomic_DNA"/>
</dbReference>
<protein>
    <submittedName>
        <fullName evidence="1">Uncharacterized protein</fullName>
    </submittedName>
</protein>
<organism evidence="1">
    <name type="scientific">marine sediment metagenome</name>
    <dbReference type="NCBI Taxonomy" id="412755"/>
    <lineage>
        <taxon>unclassified sequences</taxon>
        <taxon>metagenomes</taxon>
        <taxon>ecological metagenomes</taxon>
    </lineage>
</organism>
<proteinExistence type="predicted"/>
<comment type="caution">
    <text evidence="1">The sequence shown here is derived from an EMBL/GenBank/DDBJ whole genome shotgun (WGS) entry which is preliminary data.</text>
</comment>
<sequence>MEKTPDKDTLQEDNPLKVDKKAEVAANRKYTSEKFIEAVEQVARYEYAGTIGSCVPRYLFTDADIHRFRVNWWSAGRISFSVYLYIKETDDGLKILESK</sequence>
<evidence type="ECO:0000313" key="1">
    <source>
        <dbReference type="EMBL" id="KKL23488.1"/>
    </source>
</evidence>